<accession>A0ABW4JTD8</accession>
<proteinExistence type="predicted"/>
<dbReference type="InterPro" id="IPR050902">
    <property type="entry name" value="ABC_Transporter_SBP"/>
</dbReference>
<dbReference type="RefSeq" id="WP_149892023.1">
    <property type="nucleotide sequence ID" value="NZ_JBHUFA010000001.1"/>
</dbReference>
<dbReference type="PROSITE" id="PS50983">
    <property type="entry name" value="FE_B12_PBP"/>
    <property type="match status" value="1"/>
</dbReference>
<dbReference type="CDD" id="cd01149">
    <property type="entry name" value="HutB"/>
    <property type="match status" value="1"/>
</dbReference>
<sequence length="303" mass="31112">MFRLSSRLPFRTARSLVLAASLAASPALAAGAPVPDVSGARHLVSIGGSVTEIIYALGAEDRLVARDTTSLFPPAAQALPDVGYIRALSPEGVLSTGPDAILTLEGSGPPEALEVLRQAGVPIVTVPEDYSGEGVLRKVEIVGQALGLADKAADLSASLRDALARAEEQAATRESDLKVLFVLSLSGGNVMAAGEHTAAAGIMKLAHLTNAVSGFGGYKPLTPEAITEAAPDVILMMSNSGDHAASRETVLAHPVLGLTPAARNNRILALDGLYLLGFGPRTAEAADELSRTVAEWAAEEAGQ</sequence>
<dbReference type="SUPFAM" id="SSF53807">
    <property type="entry name" value="Helical backbone' metal receptor"/>
    <property type="match status" value="1"/>
</dbReference>
<organism evidence="3 4">
    <name type="scientific">Roseibium aestuarii</name>
    <dbReference type="NCBI Taxonomy" id="2600299"/>
    <lineage>
        <taxon>Bacteria</taxon>
        <taxon>Pseudomonadati</taxon>
        <taxon>Pseudomonadota</taxon>
        <taxon>Alphaproteobacteria</taxon>
        <taxon>Hyphomicrobiales</taxon>
        <taxon>Stappiaceae</taxon>
        <taxon>Roseibium</taxon>
    </lineage>
</organism>
<dbReference type="InterPro" id="IPR002491">
    <property type="entry name" value="ABC_transptr_periplasmic_BD"/>
</dbReference>
<dbReference type="Pfam" id="PF01497">
    <property type="entry name" value="Peripla_BP_2"/>
    <property type="match status" value="1"/>
</dbReference>
<comment type="caution">
    <text evidence="3">The sequence shown here is derived from an EMBL/GenBank/DDBJ whole genome shotgun (WGS) entry which is preliminary data.</text>
</comment>
<protein>
    <submittedName>
        <fullName evidence="3">Hemin ABC transporter substrate-binding protein</fullName>
    </submittedName>
</protein>
<dbReference type="PANTHER" id="PTHR30535:SF4">
    <property type="entry name" value="HEMIN-BINDING PERIPLASMIC PROTEIN HMUT"/>
    <property type="match status" value="1"/>
</dbReference>
<gene>
    <name evidence="3" type="ORF">ACFSC7_01030</name>
</gene>
<evidence type="ECO:0000313" key="3">
    <source>
        <dbReference type="EMBL" id="MFD1694086.1"/>
    </source>
</evidence>
<feature type="chain" id="PRO_5045851300" evidence="1">
    <location>
        <begin position="30"/>
        <end position="303"/>
    </location>
</feature>
<reference evidence="4" key="1">
    <citation type="journal article" date="2019" name="Int. J. Syst. Evol. Microbiol.">
        <title>The Global Catalogue of Microorganisms (GCM) 10K type strain sequencing project: providing services to taxonomists for standard genome sequencing and annotation.</title>
        <authorList>
            <consortium name="The Broad Institute Genomics Platform"/>
            <consortium name="The Broad Institute Genome Sequencing Center for Infectious Disease"/>
            <person name="Wu L."/>
            <person name="Ma J."/>
        </authorList>
    </citation>
    <scope>NUCLEOTIDE SEQUENCE [LARGE SCALE GENOMIC DNA]</scope>
    <source>
        <strain evidence="4">JCM 3369</strain>
    </source>
</reference>
<dbReference type="PANTHER" id="PTHR30535">
    <property type="entry name" value="VITAMIN B12-BINDING PROTEIN"/>
    <property type="match status" value="1"/>
</dbReference>
<keyword evidence="1" id="KW-0732">Signal</keyword>
<name>A0ABW4JTD8_9HYPH</name>
<keyword evidence="4" id="KW-1185">Reference proteome</keyword>
<dbReference type="EMBL" id="JBHUFA010000001">
    <property type="protein sequence ID" value="MFD1694086.1"/>
    <property type="molecule type" value="Genomic_DNA"/>
</dbReference>
<feature type="signal peptide" evidence="1">
    <location>
        <begin position="1"/>
        <end position="29"/>
    </location>
</feature>
<evidence type="ECO:0000256" key="1">
    <source>
        <dbReference type="SAM" id="SignalP"/>
    </source>
</evidence>
<feature type="domain" description="Fe/B12 periplasmic-binding" evidence="2">
    <location>
        <begin position="42"/>
        <end position="297"/>
    </location>
</feature>
<evidence type="ECO:0000259" key="2">
    <source>
        <dbReference type="PROSITE" id="PS50983"/>
    </source>
</evidence>
<dbReference type="Proteomes" id="UP001597327">
    <property type="component" value="Unassembled WGS sequence"/>
</dbReference>
<evidence type="ECO:0000313" key="4">
    <source>
        <dbReference type="Proteomes" id="UP001597327"/>
    </source>
</evidence>
<dbReference type="Gene3D" id="3.40.50.1980">
    <property type="entry name" value="Nitrogenase molybdenum iron protein domain"/>
    <property type="match status" value="2"/>
</dbReference>